<protein>
    <submittedName>
        <fullName evidence="1">Uncharacterized protein</fullName>
    </submittedName>
</protein>
<dbReference type="RefSeq" id="WP_115401212.1">
    <property type="nucleotide sequence ID" value="NZ_QPKV01000002.1"/>
</dbReference>
<comment type="caution">
    <text evidence="1">The sequence shown here is derived from an EMBL/GenBank/DDBJ whole genome shotgun (WGS) entry which is preliminary data.</text>
</comment>
<organism evidence="1 2">
    <name type="scientific">Pedobacter chinensis</name>
    <dbReference type="NCBI Taxonomy" id="2282421"/>
    <lineage>
        <taxon>Bacteria</taxon>
        <taxon>Pseudomonadati</taxon>
        <taxon>Bacteroidota</taxon>
        <taxon>Sphingobacteriia</taxon>
        <taxon>Sphingobacteriales</taxon>
        <taxon>Sphingobacteriaceae</taxon>
        <taxon>Pedobacter</taxon>
    </lineage>
</organism>
<name>A0A369PZX5_9SPHI</name>
<accession>A0A369PZX5</accession>
<sequence>MINISLDDGLKLSFEKLPHTIRLIVSKNDEEWVCRKEKLKKLFSFLELDQEPLFKGRLQLFKSDGKIKIKNEFISTISTETFQQALNKLK</sequence>
<evidence type="ECO:0000313" key="1">
    <source>
        <dbReference type="EMBL" id="RDC57790.1"/>
    </source>
</evidence>
<evidence type="ECO:0000313" key="2">
    <source>
        <dbReference type="Proteomes" id="UP000253961"/>
    </source>
</evidence>
<keyword evidence="2" id="KW-1185">Reference proteome</keyword>
<reference evidence="1 2" key="1">
    <citation type="submission" date="2018-07" db="EMBL/GenBank/DDBJ databases">
        <title>Pedobacter sp. nov., isolated from soil.</title>
        <authorList>
            <person name="Zhou L.Y."/>
            <person name="Du Z.J."/>
        </authorList>
    </citation>
    <scope>NUCLEOTIDE SEQUENCE [LARGE SCALE GENOMIC DNA]</scope>
    <source>
        <strain evidence="1 2">JDX94</strain>
    </source>
</reference>
<dbReference type="EMBL" id="QPKV01000002">
    <property type="protein sequence ID" value="RDC57790.1"/>
    <property type="molecule type" value="Genomic_DNA"/>
</dbReference>
<dbReference type="Proteomes" id="UP000253961">
    <property type="component" value="Unassembled WGS sequence"/>
</dbReference>
<gene>
    <name evidence="1" type="ORF">DU508_02195</name>
</gene>
<dbReference type="AlphaFoldDB" id="A0A369PZX5"/>
<dbReference type="OrthoDB" id="962891at2"/>
<proteinExistence type="predicted"/>